<dbReference type="EC" id="3.4.24.-" evidence="10"/>
<keyword evidence="3" id="KW-0645">Protease</keyword>
<evidence type="ECO:0000256" key="7">
    <source>
        <dbReference type="ARBA" id="ARBA00023049"/>
    </source>
</evidence>
<evidence type="ECO:0000256" key="6">
    <source>
        <dbReference type="ARBA" id="ARBA00022833"/>
    </source>
</evidence>
<dbReference type="PANTHER" id="PTHR11733:SF167">
    <property type="entry name" value="FI17812P1-RELATED"/>
    <property type="match status" value="1"/>
</dbReference>
<evidence type="ECO:0000256" key="3">
    <source>
        <dbReference type="ARBA" id="ARBA00022670"/>
    </source>
</evidence>
<dbReference type="InterPro" id="IPR008753">
    <property type="entry name" value="Peptidase_M13_N"/>
</dbReference>
<dbReference type="GO" id="GO:0016485">
    <property type="term" value="P:protein processing"/>
    <property type="evidence" value="ECO:0007669"/>
    <property type="project" value="TreeGrafter"/>
</dbReference>
<gene>
    <name evidence="10" type="ORF">GGR14_001274</name>
</gene>
<dbReference type="CDD" id="cd08662">
    <property type="entry name" value="M13"/>
    <property type="match status" value="1"/>
</dbReference>
<evidence type="ECO:0000259" key="8">
    <source>
        <dbReference type="Pfam" id="PF01431"/>
    </source>
</evidence>
<reference evidence="10 11" key="1">
    <citation type="submission" date="2020-08" db="EMBL/GenBank/DDBJ databases">
        <title>Genomic Encyclopedia of Type Strains, Phase IV (KMG-IV): sequencing the most valuable type-strain genomes for metagenomic binning, comparative biology and taxonomic classification.</title>
        <authorList>
            <person name="Goeker M."/>
        </authorList>
    </citation>
    <scope>NUCLEOTIDE SEQUENCE [LARGE SCALE GENOMIC DNA]</scope>
    <source>
        <strain evidence="10 11">DSM 105721</strain>
    </source>
</reference>
<dbReference type="SUPFAM" id="SSF55486">
    <property type="entry name" value="Metalloproteases ('zincins'), catalytic domain"/>
    <property type="match status" value="1"/>
</dbReference>
<feature type="domain" description="Peptidase M13 C-terminal" evidence="8">
    <location>
        <begin position="473"/>
        <end position="673"/>
    </location>
</feature>
<dbReference type="Proteomes" id="UP000546007">
    <property type="component" value="Unassembled WGS sequence"/>
</dbReference>
<dbReference type="Gene3D" id="3.40.390.10">
    <property type="entry name" value="Collagenase (Catalytic Domain)"/>
    <property type="match status" value="1"/>
</dbReference>
<organism evidence="10 11">
    <name type="scientific">Butyricimonas faecihominis</name>
    <dbReference type="NCBI Taxonomy" id="1472416"/>
    <lineage>
        <taxon>Bacteria</taxon>
        <taxon>Pseudomonadati</taxon>
        <taxon>Bacteroidota</taxon>
        <taxon>Bacteroidia</taxon>
        <taxon>Bacteroidales</taxon>
        <taxon>Odoribacteraceae</taxon>
        <taxon>Butyricimonas</taxon>
    </lineage>
</organism>
<dbReference type="PROSITE" id="PS51257">
    <property type="entry name" value="PROKAR_LIPOPROTEIN"/>
    <property type="match status" value="1"/>
</dbReference>
<dbReference type="InterPro" id="IPR024079">
    <property type="entry name" value="MetalloPept_cat_dom_sf"/>
</dbReference>
<accession>A0A7W6MXY6</accession>
<keyword evidence="6" id="KW-0862">Zinc</keyword>
<dbReference type="InterPro" id="IPR018497">
    <property type="entry name" value="Peptidase_M13_C"/>
</dbReference>
<comment type="cofactor">
    <cofactor evidence="1">
        <name>Zn(2+)</name>
        <dbReference type="ChEBI" id="CHEBI:29105"/>
    </cofactor>
</comment>
<dbReference type="Gene3D" id="1.10.1380.10">
    <property type="entry name" value="Neutral endopeptidase , domain2"/>
    <property type="match status" value="1"/>
</dbReference>
<keyword evidence="5 10" id="KW-0378">Hydrolase</keyword>
<dbReference type="Pfam" id="PF01431">
    <property type="entry name" value="Peptidase_M13"/>
    <property type="match status" value="1"/>
</dbReference>
<sequence length="678" mass="76565">MRTKFYLPFIALALIATSCNSKKEATKESGIRLANLDQTINPRNDFYQYACGGWMKANPLTDEYSSFGSFDQLAENNRTQIKGLIEELAKQQSQPGSITQKIGDLYNIAMDSAKLNADGVAPIKEYLDKLAAIKDRNGLSQEIATMHRDGFGPFFGLYVGADDMNSSMNMAQLYQGGLSLGEREYYLDDDDHTKEIRTKFEEHVGKMFQLAGFTAEEAQKAAKNVMTVETRLAEASKSAVELRDPYANYNKITVAQLKKEVPSIDWDAYFTTIGLKDLQEVNVGQMDEIKTVADLLKKEDLDVLKAYLQWNVINTASSYLSDNFVAQNFDFYGRTLSGTKEMQPRWKRAVSAVNGVLGEAVGQMYSEKYFPAAAKERMIKLVGNLQKALGERIQGLEWMSEETKAKALEKLAAFHVKVGYPDKWRDYSNLEIKNDSYWANIIRSNHFDHDKMIAKAGKPVDKDEWLMTPQTVNAYYNPTTNEICFPAAILQYPFFDMNADDACNYGAIGVVIGHEMTHGFDDQGRQYDKDGNLKDWWTPEDAKNFKERAQVLVDYFGNIEVLPGLKANGELTLGENIADHGGLQVSFLALQKAMAENPLGKDEHGFTPEQRFFLSYANVWADNTRDEQIRLQTKSDPHSLGRWRVNAALPHISMWYDAFGVKEGDALYLPVEKRASIW</sequence>
<dbReference type="GeneID" id="93103285"/>
<dbReference type="GO" id="GO:0005886">
    <property type="term" value="C:plasma membrane"/>
    <property type="evidence" value="ECO:0007669"/>
    <property type="project" value="TreeGrafter"/>
</dbReference>
<name>A0A7W6MXY6_9BACT</name>
<keyword evidence="4" id="KW-0479">Metal-binding</keyword>
<dbReference type="PROSITE" id="PS51885">
    <property type="entry name" value="NEPRILYSIN"/>
    <property type="match status" value="1"/>
</dbReference>
<evidence type="ECO:0000256" key="2">
    <source>
        <dbReference type="ARBA" id="ARBA00007357"/>
    </source>
</evidence>
<dbReference type="OrthoDB" id="9775677at2"/>
<comment type="similarity">
    <text evidence="2">Belongs to the peptidase M13 family.</text>
</comment>
<dbReference type="EMBL" id="JACIES010000002">
    <property type="protein sequence ID" value="MBB4025502.1"/>
    <property type="molecule type" value="Genomic_DNA"/>
</dbReference>
<comment type="caution">
    <text evidence="10">The sequence shown here is derived from an EMBL/GenBank/DDBJ whole genome shotgun (WGS) entry which is preliminary data.</text>
</comment>
<evidence type="ECO:0000313" key="11">
    <source>
        <dbReference type="Proteomes" id="UP000546007"/>
    </source>
</evidence>
<evidence type="ECO:0000256" key="4">
    <source>
        <dbReference type="ARBA" id="ARBA00022723"/>
    </source>
</evidence>
<keyword evidence="7" id="KW-0482">Metalloprotease</keyword>
<dbReference type="GO" id="GO:0046872">
    <property type="term" value="F:metal ion binding"/>
    <property type="evidence" value="ECO:0007669"/>
    <property type="project" value="UniProtKB-KW"/>
</dbReference>
<evidence type="ECO:0000313" key="10">
    <source>
        <dbReference type="EMBL" id="MBB4025502.1"/>
    </source>
</evidence>
<evidence type="ECO:0000259" key="9">
    <source>
        <dbReference type="Pfam" id="PF05649"/>
    </source>
</evidence>
<keyword evidence="11" id="KW-1185">Reference proteome</keyword>
<dbReference type="InterPro" id="IPR042089">
    <property type="entry name" value="Peptidase_M13_dom_2"/>
</dbReference>
<dbReference type="InterPro" id="IPR000718">
    <property type="entry name" value="Peptidase_M13"/>
</dbReference>
<proteinExistence type="inferred from homology"/>
<dbReference type="PRINTS" id="PR00786">
    <property type="entry name" value="NEPRILYSIN"/>
</dbReference>
<dbReference type="Pfam" id="PF05649">
    <property type="entry name" value="Peptidase_M13_N"/>
    <property type="match status" value="1"/>
</dbReference>
<protein>
    <submittedName>
        <fullName evidence="10">Putative endopeptidase</fullName>
        <ecNumber evidence="10">3.4.24.-</ecNumber>
    </submittedName>
</protein>
<dbReference type="RefSeq" id="WP_124317788.1">
    <property type="nucleotide sequence ID" value="NZ_AP028155.1"/>
</dbReference>
<evidence type="ECO:0000256" key="1">
    <source>
        <dbReference type="ARBA" id="ARBA00001947"/>
    </source>
</evidence>
<dbReference type="PANTHER" id="PTHR11733">
    <property type="entry name" value="ZINC METALLOPROTEASE FAMILY M13 NEPRILYSIN-RELATED"/>
    <property type="match status" value="1"/>
</dbReference>
<evidence type="ECO:0000256" key="5">
    <source>
        <dbReference type="ARBA" id="ARBA00022801"/>
    </source>
</evidence>
<feature type="domain" description="Peptidase M13 N-terminal" evidence="9">
    <location>
        <begin position="42"/>
        <end position="421"/>
    </location>
</feature>
<dbReference type="AlphaFoldDB" id="A0A7W6MXY6"/>
<dbReference type="GO" id="GO:0004222">
    <property type="term" value="F:metalloendopeptidase activity"/>
    <property type="evidence" value="ECO:0007669"/>
    <property type="project" value="InterPro"/>
</dbReference>